<dbReference type="Gene3D" id="3.40.630.30">
    <property type="match status" value="1"/>
</dbReference>
<dbReference type="InterPro" id="IPR016181">
    <property type="entry name" value="Acyl_CoA_acyltransferase"/>
</dbReference>
<evidence type="ECO:0000313" key="2">
    <source>
        <dbReference type="EMBL" id="GIG92864.1"/>
    </source>
</evidence>
<protein>
    <recommendedName>
        <fullName evidence="1">N-acetyltransferase domain-containing protein</fullName>
    </recommendedName>
</protein>
<feature type="domain" description="N-acetyltransferase" evidence="1">
    <location>
        <begin position="80"/>
        <end position="245"/>
    </location>
</feature>
<dbReference type="RefSeq" id="WP_307837770.1">
    <property type="nucleotide sequence ID" value="NZ_BONW01000048.1"/>
</dbReference>
<dbReference type="CDD" id="cd04301">
    <property type="entry name" value="NAT_SF"/>
    <property type="match status" value="1"/>
</dbReference>
<proteinExistence type="predicted"/>
<keyword evidence="3" id="KW-1185">Reference proteome</keyword>
<dbReference type="InterPro" id="IPR051908">
    <property type="entry name" value="Ribosomal_N-acetyltransferase"/>
</dbReference>
<gene>
    <name evidence="2" type="ORF">Pen02_78000</name>
</gene>
<organism evidence="2 3">
    <name type="scientific">Plantactinospora endophytica</name>
    <dbReference type="NCBI Taxonomy" id="673535"/>
    <lineage>
        <taxon>Bacteria</taxon>
        <taxon>Bacillati</taxon>
        <taxon>Actinomycetota</taxon>
        <taxon>Actinomycetes</taxon>
        <taxon>Micromonosporales</taxon>
        <taxon>Micromonosporaceae</taxon>
        <taxon>Plantactinospora</taxon>
    </lineage>
</organism>
<name>A0ABQ4EDV1_9ACTN</name>
<dbReference type="PANTHER" id="PTHR43441:SF10">
    <property type="entry name" value="ACETYLTRANSFERASE"/>
    <property type="match status" value="1"/>
</dbReference>
<evidence type="ECO:0000259" key="1">
    <source>
        <dbReference type="PROSITE" id="PS51186"/>
    </source>
</evidence>
<sequence>MRVRGTSRSLGFGADTEIPDPTSPGMFAAIGVVLAVPPGAARPRRLGNHGRMPPLVPPILPTGTLGGIRQPRLAADDGTIALRPWRVDDAGAVRAAFDCPQIQRWHLRRMDGDAEARDWTAQWPARWAAESDASWAVVEPSSDRPLGQVGLRDIRFDQASAEVSYWVLPAARGDGLAGRAVRLLQAWAFDRLGLHRLDLRHSAVNSASCRVAGKLGYPVEGTLRGAWWHADGWHDVHLHARLRDDGDRAAASGPTG</sequence>
<dbReference type="PANTHER" id="PTHR43441">
    <property type="entry name" value="RIBOSOMAL-PROTEIN-SERINE ACETYLTRANSFERASE"/>
    <property type="match status" value="1"/>
</dbReference>
<dbReference type="PROSITE" id="PS51186">
    <property type="entry name" value="GNAT"/>
    <property type="match status" value="1"/>
</dbReference>
<dbReference type="Proteomes" id="UP000646749">
    <property type="component" value="Unassembled WGS sequence"/>
</dbReference>
<comment type="caution">
    <text evidence="2">The sequence shown here is derived from an EMBL/GenBank/DDBJ whole genome shotgun (WGS) entry which is preliminary data.</text>
</comment>
<reference evidence="2 3" key="1">
    <citation type="submission" date="2021-01" db="EMBL/GenBank/DDBJ databases">
        <title>Whole genome shotgun sequence of Plantactinospora endophytica NBRC 110450.</title>
        <authorList>
            <person name="Komaki H."/>
            <person name="Tamura T."/>
        </authorList>
    </citation>
    <scope>NUCLEOTIDE SEQUENCE [LARGE SCALE GENOMIC DNA]</scope>
    <source>
        <strain evidence="2 3">NBRC 110450</strain>
    </source>
</reference>
<accession>A0ABQ4EDV1</accession>
<dbReference type="EMBL" id="BONW01000048">
    <property type="protein sequence ID" value="GIG92864.1"/>
    <property type="molecule type" value="Genomic_DNA"/>
</dbReference>
<dbReference type="InterPro" id="IPR000182">
    <property type="entry name" value="GNAT_dom"/>
</dbReference>
<dbReference type="SUPFAM" id="SSF55729">
    <property type="entry name" value="Acyl-CoA N-acyltransferases (Nat)"/>
    <property type="match status" value="1"/>
</dbReference>
<dbReference type="Pfam" id="PF13302">
    <property type="entry name" value="Acetyltransf_3"/>
    <property type="match status" value="1"/>
</dbReference>
<evidence type="ECO:0000313" key="3">
    <source>
        <dbReference type="Proteomes" id="UP000646749"/>
    </source>
</evidence>